<dbReference type="InterPro" id="IPR029787">
    <property type="entry name" value="Nucleotide_cyclase"/>
</dbReference>
<feature type="transmembrane region" description="Helical" evidence="1">
    <location>
        <begin position="155"/>
        <end position="174"/>
    </location>
</feature>
<dbReference type="InterPro" id="IPR043128">
    <property type="entry name" value="Rev_trsase/Diguanyl_cyclase"/>
</dbReference>
<keyword evidence="1" id="KW-0472">Membrane</keyword>
<dbReference type="NCBIfam" id="TIGR00254">
    <property type="entry name" value="GGDEF"/>
    <property type="match status" value="1"/>
</dbReference>
<gene>
    <name evidence="3" type="ORF">UFOVP116_284</name>
</gene>
<proteinExistence type="predicted"/>
<feature type="domain" description="GGDEF" evidence="2">
    <location>
        <begin position="218"/>
        <end position="350"/>
    </location>
</feature>
<feature type="transmembrane region" description="Helical" evidence="1">
    <location>
        <begin position="119"/>
        <end position="135"/>
    </location>
</feature>
<protein>
    <submittedName>
        <fullName evidence="3">Diguanylate cyclase AdrA</fullName>
    </submittedName>
</protein>
<feature type="transmembrane region" description="Helical" evidence="1">
    <location>
        <begin position="96"/>
        <end position="114"/>
    </location>
</feature>
<feature type="transmembrane region" description="Helical" evidence="1">
    <location>
        <begin position="70"/>
        <end position="90"/>
    </location>
</feature>
<organism evidence="3">
    <name type="scientific">uncultured Caudovirales phage</name>
    <dbReference type="NCBI Taxonomy" id="2100421"/>
    <lineage>
        <taxon>Viruses</taxon>
        <taxon>Duplodnaviria</taxon>
        <taxon>Heunggongvirae</taxon>
        <taxon>Uroviricota</taxon>
        <taxon>Caudoviricetes</taxon>
        <taxon>Peduoviridae</taxon>
        <taxon>Maltschvirus</taxon>
        <taxon>Maltschvirus maltsch</taxon>
    </lineage>
</organism>
<reference evidence="3" key="1">
    <citation type="submission" date="2020-04" db="EMBL/GenBank/DDBJ databases">
        <authorList>
            <person name="Chiriac C."/>
            <person name="Salcher M."/>
            <person name="Ghai R."/>
            <person name="Kavagutti S V."/>
        </authorList>
    </citation>
    <scope>NUCLEOTIDE SEQUENCE</scope>
</reference>
<dbReference type="GO" id="GO:0052621">
    <property type="term" value="F:diguanylate cyclase activity"/>
    <property type="evidence" value="ECO:0007669"/>
    <property type="project" value="TreeGrafter"/>
</dbReference>
<dbReference type="PANTHER" id="PTHR45138">
    <property type="entry name" value="REGULATORY COMPONENTS OF SENSORY TRANSDUCTION SYSTEM"/>
    <property type="match status" value="1"/>
</dbReference>
<dbReference type="Gene3D" id="3.30.70.270">
    <property type="match status" value="1"/>
</dbReference>
<dbReference type="EMBL" id="LR796237">
    <property type="protein sequence ID" value="CAB4130129.1"/>
    <property type="molecule type" value="Genomic_DNA"/>
</dbReference>
<dbReference type="Pfam" id="PF00990">
    <property type="entry name" value="GGDEF"/>
    <property type="match status" value="1"/>
</dbReference>
<sequence>MRAEEHNVNHKLFVRVMIGVSISAFFVHVAFLVLFQNIAAQELVYFNIGSLVVFCICGVLSYFRHASIAFFITIAEVITHGITATIFLGWDVGFHIYILLLVPVVLFSTLRFWLFKLPIILQVAIVYLMLAYQGTINDNSVHHLAPEVAQVLNMVNLGTFLIFLSFLCGIYNLIVIHSNRKLLDLANTDPLTGLINRRSLLQTAAAEVDKQILNQHEIRMGIAVCDIDFFKRINDTYNHDGGDAVLKATATVLKENSMKPYYCARWGGEEFVIIFPYRTVSETFDRMEGIRLKVQDTVIEHDNHRIAVTITAGVTNLQPNEKIEHAIDRADKALYAGKQGGRNKVVVGEAFDTVLYSI</sequence>
<dbReference type="CDD" id="cd01949">
    <property type="entry name" value="GGDEF"/>
    <property type="match status" value="1"/>
</dbReference>
<dbReference type="InterPro" id="IPR000160">
    <property type="entry name" value="GGDEF_dom"/>
</dbReference>
<evidence type="ECO:0000256" key="1">
    <source>
        <dbReference type="SAM" id="Phobius"/>
    </source>
</evidence>
<dbReference type="InterPro" id="IPR050469">
    <property type="entry name" value="Diguanylate_Cyclase"/>
</dbReference>
<dbReference type="PROSITE" id="PS50887">
    <property type="entry name" value="GGDEF"/>
    <property type="match status" value="1"/>
</dbReference>
<dbReference type="SUPFAM" id="SSF55073">
    <property type="entry name" value="Nucleotide cyclase"/>
    <property type="match status" value="1"/>
</dbReference>
<dbReference type="FunFam" id="3.30.70.270:FF:000001">
    <property type="entry name" value="Diguanylate cyclase domain protein"/>
    <property type="match status" value="1"/>
</dbReference>
<evidence type="ECO:0000259" key="2">
    <source>
        <dbReference type="PROSITE" id="PS50887"/>
    </source>
</evidence>
<feature type="transmembrane region" description="Helical" evidence="1">
    <location>
        <begin position="44"/>
        <end position="63"/>
    </location>
</feature>
<feature type="transmembrane region" description="Helical" evidence="1">
    <location>
        <begin position="12"/>
        <end position="38"/>
    </location>
</feature>
<name>A0A6J5LEQ5_9CAUD</name>
<evidence type="ECO:0000313" key="3">
    <source>
        <dbReference type="EMBL" id="CAB4130129.1"/>
    </source>
</evidence>
<keyword evidence="1" id="KW-0812">Transmembrane</keyword>
<accession>A0A6J5LEQ5</accession>
<dbReference type="PANTHER" id="PTHR45138:SF9">
    <property type="entry name" value="DIGUANYLATE CYCLASE DGCM-RELATED"/>
    <property type="match status" value="1"/>
</dbReference>
<keyword evidence="1" id="KW-1133">Transmembrane helix</keyword>
<dbReference type="SMART" id="SM00267">
    <property type="entry name" value="GGDEF"/>
    <property type="match status" value="1"/>
</dbReference>